<accession>A0A832G8E4</accession>
<feature type="transmembrane region" description="Helical" evidence="12">
    <location>
        <begin position="231"/>
        <end position="248"/>
    </location>
</feature>
<dbReference type="PANTHER" id="PTHR43141">
    <property type="entry name" value="CYTOCHROME BD2 SUBUNIT II"/>
    <property type="match status" value="1"/>
</dbReference>
<evidence type="ECO:0000256" key="6">
    <source>
        <dbReference type="ARBA" id="ARBA00022692"/>
    </source>
</evidence>
<dbReference type="EMBL" id="DSVI01000026">
    <property type="protein sequence ID" value="HGT49141.1"/>
    <property type="molecule type" value="Genomic_DNA"/>
</dbReference>
<keyword evidence="6 12" id="KW-0812">Transmembrane</keyword>
<dbReference type="NCBIfam" id="TIGR00203">
    <property type="entry name" value="cydB"/>
    <property type="match status" value="1"/>
</dbReference>
<feature type="transmembrane region" description="Helical" evidence="12">
    <location>
        <begin position="260"/>
        <end position="285"/>
    </location>
</feature>
<feature type="transmembrane region" description="Helical" evidence="12">
    <location>
        <begin position="197"/>
        <end position="219"/>
    </location>
</feature>
<dbReference type="GO" id="GO:0019646">
    <property type="term" value="P:aerobic electron transport chain"/>
    <property type="evidence" value="ECO:0007669"/>
    <property type="project" value="TreeGrafter"/>
</dbReference>
<evidence type="ECO:0000256" key="4">
    <source>
        <dbReference type="ARBA" id="ARBA00022475"/>
    </source>
</evidence>
<evidence type="ECO:0000256" key="12">
    <source>
        <dbReference type="SAM" id="Phobius"/>
    </source>
</evidence>
<keyword evidence="5" id="KW-0349">Heme</keyword>
<comment type="similarity">
    <text evidence="2">Belongs to the cytochrome ubiquinol oxidase subunit 2 family.</text>
</comment>
<evidence type="ECO:0000256" key="7">
    <source>
        <dbReference type="ARBA" id="ARBA00022723"/>
    </source>
</evidence>
<feature type="transmembrane region" description="Helical" evidence="12">
    <location>
        <begin position="85"/>
        <end position="105"/>
    </location>
</feature>
<sequence>MEFTFDLNTIWFILIGLLLTGYAILDGFDLGIGALHLLVKDDVERRIMLNSIGPVWDGNEVWLVTGGGALFAAFPHVYATVFSGFYNAIIMLLFMLIFRAVAIEFRSKRPMKWWRQMWDVAFSIASILIAFLMGVALGNIITGIPLDATKEYVGTFWAMINPYTVLVGITTVSLFMMHGAIYGVLKTEDELNRKLKGWVNNTIIFFVICYVTTTMATLIYFPNMAKHFKDFPPLFVLALLNMLAIANIPREIHHGREFMAFVSSAASIASLLALFAVGIFPNIVLSNPNPEFSLTIYNAASSQKTLTIMLIIAAIGFPFVLAYTISIYWIFRGKVKLTNMSY</sequence>
<dbReference type="GO" id="GO:0016682">
    <property type="term" value="F:oxidoreductase activity, acting on diphenols and related substances as donors, oxygen as acceptor"/>
    <property type="evidence" value="ECO:0007669"/>
    <property type="project" value="TreeGrafter"/>
</dbReference>
<keyword evidence="9 12" id="KW-1133">Transmembrane helix</keyword>
<evidence type="ECO:0000256" key="3">
    <source>
        <dbReference type="ARBA" id="ARBA00022448"/>
    </source>
</evidence>
<evidence type="ECO:0000256" key="9">
    <source>
        <dbReference type="ARBA" id="ARBA00022989"/>
    </source>
</evidence>
<dbReference type="GO" id="GO:0070069">
    <property type="term" value="C:cytochrome complex"/>
    <property type="evidence" value="ECO:0007669"/>
    <property type="project" value="TreeGrafter"/>
</dbReference>
<keyword evidence="4" id="KW-1003">Cell membrane</keyword>
<dbReference type="InterPro" id="IPR003317">
    <property type="entry name" value="Cyt-d_oxidase_su2"/>
</dbReference>
<dbReference type="PIRSF" id="PIRSF000267">
    <property type="entry name" value="Cyt_oxidse_sub2"/>
    <property type="match status" value="1"/>
</dbReference>
<evidence type="ECO:0000256" key="11">
    <source>
        <dbReference type="ARBA" id="ARBA00023136"/>
    </source>
</evidence>
<keyword evidence="10" id="KW-0408">Iron</keyword>
<protein>
    <submittedName>
        <fullName evidence="13">Cytochrome d ubiquinol oxidase subunit II</fullName>
    </submittedName>
</protein>
<keyword evidence="3" id="KW-0813">Transport</keyword>
<comment type="caution">
    <text evidence="13">The sequence shown here is derived from an EMBL/GenBank/DDBJ whole genome shotgun (WGS) entry which is preliminary data.</text>
</comment>
<evidence type="ECO:0000313" key="13">
    <source>
        <dbReference type="EMBL" id="HGT49141.1"/>
    </source>
</evidence>
<evidence type="ECO:0000256" key="1">
    <source>
        <dbReference type="ARBA" id="ARBA00004651"/>
    </source>
</evidence>
<feature type="transmembrane region" description="Helical" evidence="12">
    <location>
        <begin position="162"/>
        <end position="185"/>
    </location>
</feature>
<comment type="subcellular location">
    <subcellularLocation>
        <location evidence="1">Cell membrane</location>
        <topology evidence="1">Multi-pass membrane protein</topology>
    </subcellularLocation>
</comment>
<dbReference type="Pfam" id="PF02322">
    <property type="entry name" value="Cyt_bd_oxida_II"/>
    <property type="match status" value="1"/>
</dbReference>
<evidence type="ECO:0000256" key="8">
    <source>
        <dbReference type="ARBA" id="ARBA00022982"/>
    </source>
</evidence>
<gene>
    <name evidence="13" type="primary">cydB</name>
    <name evidence="13" type="ORF">ENS56_13975</name>
</gene>
<name>A0A832G8E4_9BACT</name>
<keyword evidence="8" id="KW-0249">Electron transport</keyword>
<feature type="transmembrane region" description="Helical" evidence="12">
    <location>
        <begin position="12"/>
        <end position="39"/>
    </location>
</feature>
<reference evidence="13" key="1">
    <citation type="journal article" date="2020" name="mSystems">
        <title>Genome- and Community-Level Interaction Insights into Carbon Utilization and Element Cycling Functions of Hydrothermarchaeota in Hydrothermal Sediment.</title>
        <authorList>
            <person name="Zhou Z."/>
            <person name="Liu Y."/>
            <person name="Xu W."/>
            <person name="Pan J."/>
            <person name="Luo Z.H."/>
            <person name="Li M."/>
        </authorList>
    </citation>
    <scope>NUCLEOTIDE SEQUENCE [LARGE SCALE GENOMIC DNA]</scope>
    <source>
        <strain evidence="13">SpSt-500</strain>
    </source>
</reference>
<organism evidence="13">
    <name type="scientific">Ignavibacterium album</name>
    <dbReference type="NCBI Taxonomy" id="591197"/>
    <lineage>
        <taxon>Bacteria</taxon>
        <taxon>Pseudomonadati</taxon>
        <taxon>Ignavibacteriota</taxon>
        <taxon>Ignavibacteria</taxon>
        <taxon>Ignavibacteriales</taxon>
        <taxon>Ignavibacteriaceae</taxon>
        <taxon>Ignavibacterium</taxon>
    </lineage>
</organism>
<feature type="transmembrane region" description="Helical" evidence="12">
    <location>
        <begin position="305"/>
        <end position="331"/>
    </location>
</feature>
<dbReference type="PANTHER" id="PTHR43141:SF5">
    <property type="entry name" value="CYTOCHROME BD-I UBIQUINOL OXIDASE SUBUNIT 2"/>
    <property type="match status" value="1"/>
</dbReference>
<evidence type="ECO:0000256" key="2">
    <source>
        <dbReference type="ARBA" id="ARBA00007543"/>
    </source>
</evidence>
<dbReference type="GO" id="GO:0009055">
    <property type="term" value="F:electron transfer activity"/>
    <property type="evidence" value="ECO:0007669"/>
    <property type="project" value="TreeGrafter"/>
</dbReference>
<dbReference type="AlphaFoldDB" id="A0A832G8E4"/>
<keyword evidence="7" id="KW-0479">Metal-binding</keyword>
<feature type="transmembrane region" description="Helical" evidence="12">
    <location>
        <begin position="117"/>
        <end position="142"/>
    </location>
</feature>
<evidence type="ECO:0000256" key="5">
    <source>
        <dbReference type="ARBA" id="ARBA00022617"/>
    </source>
</evidence>
<evidence type="ECO:0000256" key="10">
    <source>
        <dbReference type="ARBA" id="ARBA00023004"/>
    </source>
</evidence>
<proteinExistence type="inferred from homology"/>
<dbReference type="GO" id="GO:0005886">
    <property type="term" value="C:plasma membrane"/>
    <property type="evidence" value="ECO:0007669"/>
    <property type="project" value="UniProtKB-SubCell"/>
</dbReference>
<keyword evidence="11 12" id="KW-0472">Membrane</keyword>
<dbReference type="GO" id="GO:0046872">
    <property type="term" value="F:metal ion binding"/>
    <property type="evidence" value="ECO:0007669"/>
    <property type="project" value="UniProtKB-KW"/>
</dbReference>